<dbReference type="Proteomes" id="UP000028659">
    <property type="component" value="Genome"/>
</dbReference>
<dbReference type="OrthoDB" id="20926at10239"/>
<organism evidence="1 2">
    <name type="scientific">Mycobacterium phage Sparky</name>
    <dbReference type="NCBI Taxonomy" id="1527493"/>
    <lineage>
        <taxon>Viruses</taxon>
        <taxon>Duplodnaviria</taxon>
        <taxon>Heunggongvirae</taxon>
        <taxon>Uroviricota</taxon>
        <taxon>Caudoviricetes</taxon>
        <taxon>Sparkyvirus</taxon>
        <taxon>Sparkyvirus sparky</taxon>
    </lineage>
</organism>
<dbReference type="GeneID" id="23680263"/>
<dbReference type="InterPro" id="IPR057972">
    <property type="entry name" value="Terminase_7"/>
</dbReference>
<evidence type="ECO:0008006" key="3">
    <source>
        <dbReference type="Google" id="ProtNLM"/>
    </source>
</evidence>
<dbReference type="Pfam" id="PF25673">
    <property type="entry name" value="Terminase_7"/>
    <property type="match status" value="1"/>
</dbReference>
<evidence type="ECO:0000313" key="1">
    <source>
        <dbReference type="EMBL" id="AII28149.1"/>
    </source>
</evidence>
<dbReference type="EMBL" id="KM083128">
    <property type="protein sequence ID" value="AII28149.1"/>
    <property type="molecule type" value="Genomic_DNA"/>
</dbReference>
<keyword evidence="2" id="KW-1185">Reference proteome</keyword>
<dbReference type="RefSeq" id="YP_009125384.1">
    <property type="nucleotide sequence ID" value="NC_026597.1"/>
</dbReference>
<gene>
    <name evidence="1" type="primary">1</name>
    <name evidence="1" type="ORF">PBI_SPARKY_1</name>
</gene>
<sequence length="143" mass="16553">MAVTGRKPKPEGTTVHRNKVVHDWIEVENIPFTDGPKLPPRRNNGRPWDKRTRQKWDAWRTMPHCSLWSSAEWDFALDSIELAALFHESGETKYATELRNREKVLGTTMDYRRDLRIRYVDPKPECGDGSGAGVTNIADYRDL</sequence>
<evidence type="ECO:0000313" key="2">
    <source>
        <dbReference type="Proteomes" id="UP000028659"/>
    </source>
</evidence>
<dbReference type="KEGG" id="vg:23680263"/>
<accession>A0A076G833</accession>
<proteinExistence type="predicted"/>
<reference evidence="1 2" key="1">
    <citation type="submission" date="2014-07" db="EMBL/GenBank/DDBJ databases">
        <authorList>
            <person name="Simmons-Yager K."/>
            <person name="Taylor B.J."/>
            <person name="Thorniley A.J."/>
            <person name="Dasenko M.A."/>
            <person name="Denver D.R."/>
            <person name="Garcia-Ruiz H."/>
            <person name="Hoyer J.S."/>
            <person name="Jogdeo S."/>
            <person name="Sullivan C.M."/>
            <person name="Peterson M.R."/>
            <person name="Rowley E.R."/>
            <person name="Schnitzler C.E."/>
            <person name="Vining K.J."/>
            <person name="Almabruk K.H."/>
            <person name="Banawas S."/>
            <person name="Beatty C."/>
            <person name="Bullock C.J."/>
            <person name="Cappellazzi J.E."/>
            <person name="Chagani S.E."/>
            <person name="Chatterjee P."/>
            <person name="Cram E.D."/>
            <person name="Elorriaga M.E.S.T.E.F.A."/>
            <person name="Esser M."/>
            <person name="Fellows E.J."/>
            <person name="Garcia G.R."/>
            <person name="Gullaba J.M."/>
            <person name="Kinsley M.A."/>
            <person name="Luo F."/>
            <person name="Mcginnis M."/>
            <person name="Paquette C.E."/>
            <person name="Reddekopp R.L."/>
            <person name="Rosen K.L."/>
            <person name="Sahlfeld L.M."/>
            <person name="Vondras A.M."/>
            <person name="Wang J.X."/>
            <person name="Weiss E.S."/>
            <person name="Wernick R."/>
            <person name="Abuelizz H.A."/>
            <person name="Amaro Y."/>
            <person name="Archer C.L."/>
            <person name="Basu A."/>
            <person name="Bellinger M.R."/>
            <person name="Johnson S.F."/>
            <person name="Kitchen S.A."/>
            <person name="Li M."/>
            <person name="Morey-Castro K.E."/>
            <person name="Lavalleur H.J."/>
            <person name="Rangel L.J."/>
            <person name="Ree J.F."/>
            <person name="Shay S.D."/>
            <person name="Sheng Y."/>
            <person name="Smyth J.C."/>
            <person name="Stamm E.A."/>
            <person name="Taylor C.R."/>
            <person name="Vining O.B."/>
            <person name="Wanzeck K.M."/>
            <person name="Watson G."/>
            <person name="Bruck A.J."/>
            <person name="Anders K.R."/>
            <person name="Braun M.A."/>
            <person name="Delesalle V.A."/>
            <person name="Hughes L.E."/>
            <person name="Ware V.C."/>
            <person name="Bradley K.W."/>
            <person name="Barker L.P."/>
            <person name="Asai D.J."/>
            <person name="Bowman C.A."/>
            <person name="Russell D.A."/>
            <person name="Pope W.H."/>
            <person name="Jacobs-Sera D."/>
            <person name="Hendrix R.W."/>
            <person name="Hatfull G.F."/>
        </authorList>
    </citation>
    <scope>NUCLEOTIDE SEQUENCE [LARGE SCALE GENOMIC DNA]</scope>
</reference>
<protein>
    <recommendedName>
        <fullName evidence="3">Terminase small subunit</fullName>
    </recommendedName>
</protein>
<name>A0A076G833_9CAUD</name>